<sequence>MACIIHIEIVKCFIKLFIITRTTLQKEKKSENKNKN</sequence>
<dbReference type="Gramene" id="TuG1812G0500002944.01.T01">
    <property type="protein sequence ID" value="TuG1812G0500002944.01.T01.cds473534"/>
    <property type="gene ID" value="TuG1812G0500002944.01"/>
</dbReference>
<protein>
    <submittedName>
        <fullName evidence="1">Uncharacterized protein</fullName>
    </submittedName>
</protein>
<evidence type="ECO:0000313" key="1">
    <source>
        <dbReference type="EnsemblPlants" id="TuG1812G0500002944.01.T01.cds473534"/>
    </source>
</evidence>
<dbReference type="EnsemblPlants" id="TuG1812G0500002944.01.T01">
    <property type="protein sequence ID" value="TuG1812G0500002944.01.T01.cds473534"/>
    <property type="gene ID" value="TuG1812G0500002944.01"/>
</dbReference>
<dbReference type="Proteomes" id="UP000015106">
    <property type="component" value="Chromosome 5"/>
</dbReference>
<name>A0A8R7UJF0_TRIUA</name>
<accession>A0A8R7UJF0</accession>
<reference evidence="1" key="3">
    <citation type="submission" date="2022-06" db="UniProtKB">
        <authorList>
            <consortium name="EnsemblPlants"/>
        </authorList>
    </citation>
    <scope>IDENTIFICATION</scope>
</reference>
<organism evidence="1 2">
    <name type="scientific">Triticum urartu</name>
    <name type="common">Red wild einkorn</name>
    <name type="synonym">Crithodium urartu</name>
    <dbReference type="NCBI Taxonomy" id="4572"/>
    <lineage>
        <taxon>Eukaryota</taxon>
        <taxon>Viridiplantae</taxon>
        <taxon>Streptophyta</taxon>
        <taxon>Embryophyta</taxon>
        <taxon>Tracheophyta</taxon>
        <taxon>Spermatophyta</taxon>
        <taxon>Magnoliopsida</taxon>
        <taxon>Liliopsida</taxon>
        <taxon>Poales</taxon>
        <taxon>Poaceae</taxon>
        <taxon>BOP clade</taxon>
        <taxon>Pooideae</taxon>
        <taxon>Triticodae</taxon>
        <taxon>Triticeae</taxon>
        <taxon>Triticinae</taxon>
        <taxon>Triticum</taxon>
    </lineage>
</organism>
<proteinExistence type="predicted"/>
<reference evidence="1" key="2">
    <citation type="submission" date="2018-03" db="EMBL/GenBank/DDBJ databases">
        <title>The Triticum urartu genome reveals the dynamic nature of wheat genome evolution.</title>
        <authorList>
            <person name="Ling H."/>
            <person name="Ma B."/>
            <person name="Shi X."/>
            <person name="Liu H."/>
            <person name="Dong L."/>
            <person name="Sun H."/>
            <person name="Cao Y."/>
            <person name="Gao Q."/>
            <person name="Zheng S."/>
            <person name="Li Y."/>
            <person name="Yu Y."/>
            <person name="Du H."/>
            <person name="Qi M."/>
            <person name="Li Y."/>
            <person name="Yu H."/>
            <person name="Cui Y."/>
            <person name="Wang N."/>
            <person name="Chen C."/>
            <person name="Wu H."/>
            <person name="Zhao Y."/>
            <person name="Zhang J."/>
            <person name="Li Y."/>
            <person name="Zhou W."/>
            <person name="Zhang B."/>
            <person name="Hu W."/>
            <person name="Eijk M."/>
            <person name="Tang J."/>
            <person name="Witsenboer H."/>
            <person name="Zhao S."/>
            <person name="Li Z."/>
            <person name="Zhang A."/>
            <person name="Wang D."/>
            <person name="Liang C."/>
        </authorList>
    </citation>
    <scope>NUCLEOTIDE SEQUENCE [LARGE SCALE GENOMIC DNA]</scope>
    <source>
        <strain evidence="1">cv. G1812</strain>
    </source>
</reference>
<dbReference type="AlphaFoldDB" id="A0A8R7UJF0"/>
<reference evidence="2" key="1">
    <citation type="journal article" date="2013" name="Nature">
        <title>Draft genome of the wheat A-genome progenitor Triticum urartu.</title>
        <authorList>
            <person name="Ling H.Q."/>
            <person name="Zhao S."/>
            <person name="Liu D."/>
            <person name="Wang J."/>
            <person name="Sun H."/>
            <person name="Zhang C."/>
            <person name="Fan H."/>
            <person name="Li D."/>
            <person name="Dong L."/>
            <person name="Tao Y."/>
            <person name="Gao C."/>
            <person name="Wu H."/>
            <person name="Li Y."/>
            <person name="Cui Y."/>
            <person name="Guo X."/>
            <person name="Zheng S."/>
            <person name="Wang B."/>
            <person name="Yu K."/>
            <person name="Liang Q."/>
            <person name="Yang W."/>
            <person name="Lou X."/>
            <person name="Chen J."/>
            <person name="Feng M."/>
            <person name="Jian J."/>
            <person name="Zhang X."/>
            <person name="Luo G."/>
            <person name="Jiang Y."/>
            <person name="Liu J."/>
            <person name="Wang Z."/>
            <person name="Sha Y."/>
            <person name="Zhang B."/>
            <person name="Wu H."/>
            <person name="Tang D."/>
            <person name="Shen Q."/>
            <person name="Xue P."/>
            <person name="Zou S."/>
            <person name="Wang X."/>
            <person name="Liu X."/>
            <person name="Wang F."/>
            <person name="Yang Y."/>
            <person name="An X."/>
            <person name="Dong Z."/>
            <person name="Zhang K."/>
            <person name="Zhang X."/>
            <person name="Luo M.C."/>
            <person name="Dvorak J."/>
            <person name="Tong Y."/>
            <person name="Wang J."/>
            <person name="Yang H."/>
            <person name="Li Z."/>
            <person name="Wang D."/>
            <person name="Zhang A."/>
            <person name="Wang J."/>
        </authorList>
    </citation>
    <scope>NUCLEOTIDE SEQUENCE</scope>
    <source>
        <strain evidence="2">cv. G1812</strain>
    </source>
</reference>
<keyword evidence="2" id="KW-1185">Reference proteome</keyword>
<evidence type="ECO:0000313" key="2">
    <source>
        <dbReference type="Proteomes" id="UP000015106"/>
    </source>
</evidence>